<feature type="transmembrane region" description="Helical" evidence="5">
    <location>
        <begin position="146"/>
        <end position="163"/>
    </location>
</feature>
<dbReference type="Proteomes" id="UP000315439">
    <property type="component" value="Unassembled WGS sequence"/>
</dbReference>
<keyword evidence="3 5" id="KW-1133">Transmembrane helix</keyword>
<dbReference type="EMBL" id="VIKS01000001">
    <property type="protein sequence ID" value="TQV89492.1"/>
    <property type="molecule type" value="Genomic_DNA"/>
</dbReference>
<accession>A0A545UJ48</accession>
<evidence type="ECO:0000313" key="7">
    <source>
        <dbReference type="EMBL" id="TQV89492.1"/>
    </source>
</evidence>
<evidence type="ECO:0000256" key="4">
    <source>
        <dbReference type="ARBA" id="ARBA00023136"/>
    </source>
</evidence>
<evidence type="ECO:0000256" key="5">
    <source>
        <dbReference type="SAM" id="Phobius"/>
    </source>
</evidence>
<feature type="domain" description="ABC transmembrane type-1" evidence="6">
    <location>
        <begin position="25"/>
        <end position="271"/>
    </location>
</feature>
<keyword evidence="4 5" id="KW-0472">Membrane</keyword>
<dbReference type="InterPro" id="IPR036640">
    <property type="entry name" value="ABC1_TM_sf"/>
</dbReference>
<comment type="caution">
    <text evidence="7">The sequence shown here is derived from an EMBL/GenBank/DDBJ whole genome shotgun (WGS) entry which is preliminary data.</text>
</comment>
<keyword evidence="8" id="KW-1185">Reference proteome</keyword>
<sequence>MLKDEPISVKTLLKKFVRPIGLTWVLTLCETALMALIPLFIGFAIDGLLNDNTDSLLQLSLILGGLTIISVVRRIYDTRVYGTIRVETGKTLVSRAGNTSVSVINARLGMSHELVSFLEHEVPELMTSTVQLVVSIIVLFSFHPTLSYAALGAAILMLGLYSLSHGRFFRLNANYNQQSEKQVSVLETRSPENILSHLNLLRRSEIKISDTEAYVYGAIFIVMLSFIIFNLWFSASNIETTVGTIFSIISYSWEFVESALVLPTTLQGWSRLSEITKRIN</sequence>
<dbReference type="SUPFAM" id="SSF90123">
    <property type="entry name" value="ABC transporter transmembrane region"/>
    <property type="match status" value="1"/>
</dbReference>
<proteinExistence type="predicted"/>
<evidence type="ECO:0000256" key="2">
    <source>
        <dbReference type="ARBA" id="ARBA00022692"/>
    </source>
</evidence>
<dbReference type="OrthoDB" id="8443255at2"/>
<reference evidence="7 8" key="1">
    <citation type="submission" date="2019-07" db="EMBL/GenBank/DDBJ databases">
        <title>Draft genome for Aliikangiella sp. M105.</title>
        <authorList>
            <person name="Wang G."/>
        </authorList>
    </citation>
    <scope>NUCLEOTIDE SEQUENCE [LARGE SCALE GENOMIC DNA]</scope>
    <source>
        <strain evidence="7 8">M105</strain>
    </source>
</reference>
<dbReference type="Gene3D" id="1.20.1560.10">
    <property type="entry name" value="ABC transporter type 1, transmembrane domain"/>
    <property type="match status" value="1"/>
</dbReference>
<dbReference type="PROSITE" id="PS50929">
    <property type="entry name" value="ABC_TM1F"/>
    <property type="match status" value="1"/>
</dbReference>
<evidence type="ECO:0000256" key="3">
    <source>
        <dbReference type="ARBA" id="ARBA00022989"/>
    </source>
</evidence>
<gene>
    <name evidence="7" type="ORF">FLL46_01010</name>
</gene>
<feature type="transmembrane region" description="Helical" evidence="5">
    <location>
        <begin position="57"/>
        <end position="76"/>
    </location>
</feature>
<feature type="transmembrane region" description="Helical" evidence="5">
    <location>
        <begin position="21"/>
        <end position="45"/>
    </location>
</feature>
<name>A0A545UJ48_9GAMM</name>
<dbReference type="GO" id="GO:0005886">
    <property type="term" value="C:plasma membrane"/>
    <property type="evidence" value="ECO:0007669"/>
    <property type="project" value="UniProtKB-SubCell"/>
</dbReference>
<keyword evidence="2 5" id="KW-0812">Transmembrane</keyword>
<dbReference type="InterPro" id="IPR011527">
    <property type="entry name" value="ABC1_TM_dom"/>
</dbReference>
<dbReference type="GO" id="GO:0140359">
    <property type="term" value="F:ABC-type transporter activity"/>
    <property type="evidence" value="ECO:0007669"/>
    <property type="project" value="InterPro"/>
</dbReference>
<dbReference type="RefSeq" id="WP_142891556.1">
    <property type="nucleotide sequence ID" value="NZ_ML660160.1"/>
</dbReference>
<dbReference type="GO" id="GO:0005524">
    <property type="term" value="F:ATP binding"/>
    <property type="evidence" value="ECO:0007669"/>
    <property type="project" value="InterPro"/>
</dbReference>
<evidence type="ECO:0000259" key="6">
    <source>
        <dbReference type="PROSITE" id="PS50929"/>
    </source>
</evidence>
<organism evidence="7 8">
    <name type="scientific">Aliikangiella coralliicola</name>
    <dbReference type="NCBI Taxonomy" id="2592383"/>
    <lineage>
        <taxon>Bacteria</taxon>
        <taxon>Pseudomonadati</taxon>
        <taxon>Pseudomonadota</taxon>
        <taxon>Gammaproteobacteria</taxon>
        <taxon>Oceanospirillales</taxon>
        <taxon>Pleioneaceae</taxon>
        <taxon>Aliikangiella</taxon>
    </lineage>
</organism>
<evidence type="ECO:0000313" key="8">
    <source>
        <dbReference type="Proteomes" id="UP000315439"/>
    </source>
</evidence>
<dbReference type="AlphaFoldDB" id="A0A545UJ48"/>
<comment type="subcellular location">
    <subcellularLocation>
        <location evidence="1">Cell membrane</location>
        <topology evidence="1">Multi-pass membrane protein</topology>
    </subcellularLocation>
</comment>
<evidence type="ECO:0000256" key="1">
    <source>
        <dbReference type="ARBA" id="ARBA00004651"/>
    </source>
</evidence>
<protein>
    <recommendedName>
        <fullName evidence="6">ABC transmembrane type-1 domain-containing protein</fullName>
    </recommendedName>
</protein>
<dbReference type="Pfam" id="PF13748">
    <property type="entry name" value="ABC_membrane_3"/>
    <property type="match status" value="1"/>
</dbReference>
<feature type="transmembrane region" description="Helical" evidence="5">
    <location>
        <begin position="213"/>
        <end position="233"/>
    </location>
</feature>